<dbReference type="RefSeq" id="WP_005740797.1">
    <property type="nucleotide sequence ID" value="NZ_LIIA01000232.1"/>
</dbReference>
<comment type="caution">
    <text evidence="1">The sequence shown here is derived from an EMBL/GenBank/DDBJ whole genome shotgun (WGS) entry which is preliminary data.</text>
</comment>
<organism evidence="1 2">
    <name type="scientific">Pseudomonas amygdali pv. morsprunorum</name>
    <dbReference type="NCBI Taxonomy" id="129138"/>
    <lineage>
        <taxon>Bacteria</taxon>
        <taxon>Pseudomonadati</taxon>
        <taxon>Pseudomonadota</taxon>
        <taxon>Gammaproteobacteria</taxon>
        <taxon>Pseudomonadales</taxon>
        <taxon>Pseudomonadaceae</taxon>
        <taxon>Pseudomonas</taxon>
        <taxon>Pseudomonas amygdali</taxon>
    </lineage>
</organism>
<accession>A0A2S4HMC2</accession>
<evidence type="ECO:0000313" key="1">
    <source>
        <dbReference type="EMBL" id="RML55050.1"/>
    </source>
</evidence>
<dbReference type="EMBL" id="RBNS01000110">
    <property type="protein sequence ID" value="RML55050.1"/>
    <property type="molecule type" value="Genomic_DNA"/>
</dbReference>
<sequence>MQKAIPFVLHLTPGTLAANQDDLDVSPKPRRGRPLTITSNPNANMIRMAITNDMAFIDDAVMAGLYIAVGDSNGRLNVRPRHVRKAICLALISTADLRARFINNHGEPICKRTAEYLAAAARVALGGIGRHLARNPALGKRLQAQWDRYQQNGDEWDYTLDSDMLTDLNWYEWNAA</sequence>
<reference evidence="1 2" key="1">
    <citation type="submission" date="2018-08" db="EMBL/GenBank/DDBJ databases">
        <title>Recombination of ecologically and evolutionarily significant loci maintains genetic cohesion in the Pseudomonas syringae species complex.</title>
        <authorList>
            <person name="Dillon M."/>
            <person name="Thakur S."/>
            <person name="Almeida R.N.D."/>
            <person name="Weir B.S."/>
            <person name="Guttman D.S."/>
        </authorList>
    </citation>
    <scope>NUCLEOTIDE SEQUENCE [LARGE SCALE GENOMIC DNA]</scope>
    <source>
        <strain evidence="1 2">19322</strain>
    </source>
</reference>
<evidence type="ECO:0000313" key="2">
    <source>
        <dbReference type="Proteomes" id="UP000277952"/>
    </source>
</evidence>
<name>A0A2S4HMC2_PSEA0</name>
<protein>
    <submittedName>
        <fullName evidence="1">Uncharacterized protein</fullName>
    </submittedName>
</protein>
<dbReference type="AlphaFoldDB" id="A0A2S4HMC2"/>
<gene>
    <name evidence="1" type="ORF">ALQ94_01376</name>
</gene>
<dbReference type="Proteomes" id="UP000277952">
    <property type="component" value="Unassembled WGS sequence"/>
</dbReference>
<proteinExistence type="predicted"/>